<keyword evidence="3 6" id="KW-0479">Metal-binding</keyword>
<dbReference type="RefSeq" id="WP_064015153.1">
    <property type="nucleotide sequence ID" value="NZ_CP011387.1"/>
</dbReference>
<evidence type="ECO:0000256" key="5">
    <source>
        <dbReference type="ARBA" id="ARBA00022975"/>
    </source>
</evidence>
<evidence type="ECO:0000256" key="1">
    <source>
        <dbReference type="ARBA" id="ARBA00002368"/>
    </source>
</evidence>
<dbReference type="Proteomes" id="UP000077363">
    <property type="component" value="Chromosome"/>
</dbReference>
<dbReference type="AlphaFoldDB" id="A0A172TAL4"/>
<feature type="binding site" evidence="6">
    <location>
        <position position="87"/>
    </location>
    <ligand>
        <name>substrate</name>
    </ligand>
</feature>
<dbReference type="NCBIfam" id="NF006841">
    <property type="entry name" value="PRK09357.2-2"/>
    <property type="match status" value="1"/>
</dbReference>
<dbReference type="InterPro" id="IPR024403">
    <property type="entry name" value="DHOase_cat"/>
</dbReference>
<accession>A0A172TAL4</accession>
<dbReference type="Gene3D" id="2.30.40.10">
    <property type="entry name" value="Urease, subunit C, domain 1"/>
    <property type="match status" value="1"/>
</dbReference>
<feature type="binding site" evidence="6">
    <location>
        <position position="303"/>
    </location>
    <ligand>
        <name>Zn(2+)</name>
        <dbReference type="ChEBI" id="CHEBI:29105"/>
        <label>1</label>
    </ligand>
</feature>
<dbReference type="GO" id="GO:0006145">
    <property type="term" value="P:purine nucleobase catabolic process"/>
    <property type="evidence" value="ECO:0007669"/>
    <property type="project" value="TreeGrafter"/>
</dbReference>
<comment type="catalytic activity">
    <reaction evidence="6">
        <text>(S)-dihydroorotate + H2O = N-carbamoyl-L-aspartate + H(+)</text>
        <dbReference type="Rhea" id="RHEA:24296"/>
        <dbReference type="ChEBI" id="CHEBI:15377"/>
        <dbReference type="ChEBI" id="CHEBI:15378"/>
        <dbReference type="ChEBI" id="CHEBI:30864"/>
        <dbReference type="ChEBI" id="CHEBI:32814"/>
        <dbReference type="EC" id="3.5.2.3"/>
    </reaction>
</comment>
<dbReference type="InterPro" id="IPR032466">
    <property type="entry name" value="Metal_Hydrolase"/>
</dbReference>
<dbReference type="EC" id="3.5.2.3" evidence="6"/>
<feature type="binding site" evidence="6">
    <location>
        <begin position="55"/>
        <end position="57"/>
    </location>
    <ligand>
        <name>substrate</name>
    </ligand>
</feature>
<dbReference type="STRING" id="1182568.SU48_10145"/>
<comment type="function">
    <text evidence="1 6">Catalyzes the reversible cyclization of carbamoyl aspartate to dihydroorotate.</text>
</comment>
<protein>
    <recommendedName>
        <fullName evidence="6">Dihydroorotase</fullName>
        <shortName evidence="6">DHOase</shortName>
        <ecNumber evidence="6">3.5.2.3</ecNumber>
    </recommendedName>
</protein>
<feature type="binding site" evidence="6">
    <location>
        <position position="145"/>
    </location>
    <ligand>
        <name>Zn(2+)</name>
        <dbReference type="ChEBI" id="CHEBI:29105"/>
        <label>1</label>
    </ligand>
</feature>
<feature type="active site" evidence="6">
    <location>
        <position position="303"/>
    </location>
</feature>
<dbReference type="OrthoDB" id="9765462at2"/>
<dbReference type="GO" id="GO:0004151">
    <property type="term" value="F:dihydroorotase activity"/>
    <property type="evidence" value="ECO:0007669"/>
    <property type="project" value="UniProtKB-UniRule"/>
</dbReference>
<dbReference type="PROSITE" id="PS00483">
    <property type="entry name" value="DIHYDROOROTASE_2"/>
    <property type="match status" value="1"/>
</dbReference>
<dbReference type="GO" id="GO:0008270">
    <property type="term" value="F:zinc ion binding"/>
    <property type="evidence" value="ECO:0007669"/>
    <property type="project" value="UniProtKB-UniRule"/>
</dbReference>
<evidence type="ECO:0000259" key="7">
    <source>
        <dbReference type="Pfam" id="PF12890"/>
    </source>
</evidence>
<dbReference type="GO" id="GO:0044205">
    <property type="term" value="P:'de novo' UMP biosynthetic process"/>
    <property type="evidence" value="ECO:0007669"/>
    <property type="project" value="UniProtKB-UniRule"/>
</dbReference>
<gene>
    <name evidence="6" type="primary">pyrC</name>
    <name evidence="8" type="ORF">SU48_10145</name>
</gene>
<dbReference type="InterPro" id="IPR004722">
    <property type="entry name" value="DHOase"/>
</dbReference>
<comment type="cofactor">
    <cofactor evidence="6">
        <name>Zn(2+)</name>
        <dbReference type="ChEBI" id="CHEBI:29105"/>
    </cofactor>
    <text evidence="6">Binds 2 Zn(2+) ions per subunit.</text>
</comment>
<dbReference type="PATRIC" id="fig|1182568.3.peg.2108"/>
<comment type="similarity">
    <text evidence="2 6">Belongs to the metallo-dependent hydrolases superfamily. DHOase family. Class I DHOase subfamily.</text>
</comment>
<evidence type="ECO:0000256" key="3">
    <source>
        <dbReference type="ARBA" id="ARBA00022723"/>
    </source>
</evidence>
<dbReference type="KEGG" id="dpu:SU48_10145"/>
<dbReference type="InterPro" id="IPR002195">
    <property type="entry name" value="Dihydroorotase_CS"/>
</dbReference>
<dbReference type="Gene3D" id="3.20.20.140">
    <property type="entry name" value="Metal-dependent hydrolases"/>
    <property type="match status" value="1"/>
</dbReference>
<keyword evidence="9" id="KW-1185">Reference proteome</keyword>
<feature type="binding site" evidence="6">
    <location>
        <position position="307"/>
    </location>
    <ligand>
        <name>substrate</name>
    </ligand>
</feature>
<dbReference type="Pfam" id="PF12890">
    <property type="entry name" value="DHOase"/>
    <property type="match status" value="1"/>
</dbReference>
<feature type="binding site" evidence="6">
    <location>
        <position position="53"/>
    </location>
    <ligand>
        <name>Zn(2+)</name>
        <dbReference type="ChEBI" id="CHEBI:29105"/>
        <label>1</label>
    </ligand>
</feature>
<evidence type="ECO:0000256" key="4">
    <source>
        <dbReference type="ARBA" id="ARBA00022801"/>
    </source>
</evidence>
<evidence type="ECO:0000313" key="8">
    <source>
        <dbReference type="EMBL" id="ANE44075.1"/>
    </source>
</evidence>
<dbReference type="InterPro" id="IPR050138">
    <property type="entry name" value="DHOase/Allantoinase_Hydrolase"/>
</dbReference>
<dbReference type="GO" id="GO:0004038">
    <property type="term" value="F:allantoinase activity"/>
    <property type="evidence" value="ECO:0007669"/>
    <property type="project" value="TreeGrafter"/>
</dbReference>
<dbReference type="NCBIfam" id="TIGR00857">
    <property type="entry name" value="pyrC_multi"/>
    <property type="match status" value="1"/>
</dbReference>
<dbReference type="PANTHER" id="PTHR43668:SF2">
    <property type="entry name" value="ALLANTOINASE"/>
    <property type="match status" value="1"/>
</dbReference>
<comment type="pathway">
    <text evidence="6">Pyrimidine metabolism; UMP biosynthesis via de novo pathway; (S)-dihydroorotate from bicarbonate: step 3/3.</text>
</comment>
<dbReference type="SUPFAM" id="SSF51338">
    <property type="entry name" value="Composite domain of metallo-dependent hydrolases"/>
    <property type="match status" value="1"/>
</dbReference>
<sequence length="422" mass="45013">MTLTITNIRRPNSETLESITLENGLIKGWNLPAEGEIIDGKGGTLAPALIELHAHLREPGQTEKEDLASGLAAAAAGGYGTVVSMPNTSPVVDDPAIVRSLIEKANRLGFARLRPAAALTRGQTGETLAELTFLQDAGAAMFTDDGRTNEDARVLRLGLEYAGSLGMVVSVHAEDASLRADGVMNEGAVSEALGLPGNPAAAEAARVARDLEIVAGLQAQDRPVRLHVQHLSTARALDLVREAKRRGLPVTCEVCPHHLTLTDEALRSFDSIYKVAPPLRTQADADSLLAGLLDGSVDCIATDHAPHTRAEKERDLLTAPSGIAYIELAFPLMWTRFGATLGLERLLDLMTQAPARVMGWPEPSLEAGAPADLTVFDLHTERTVNPAEFKSKAKFTPWAGESLRGWPMLTVVGGAVAYRREA</sequence>
<keyword evidence="6" id="KW-0862">Zinc</keyword>
<evidence type="ECO:0000313" key="9">
    <source>
        <dbReference type="Proteomes" id="UP000077363"/>
    </source>
</evidence>
<feature type="binding site" evidence="6">
    <location>
        <position position="172"/>
    </location>
    <ligand>
        <name>Zn(2+)</name>
        <dbReference type="ChEBI" id="CHEBI:29105"/>
        <label>2</label>
    </ligand>
</feature>
<name>A0A172TAL4_9DEIO</name>
<dbReference type="UniPathway" id="UPA00070">
    <property type="reaction ID" value="UER00117"/>
</dbReference>
<evidence type="ECO:0000256" key="6">
    <source>
        <dbReference type="HAMAP-Rule" id="MF_00220"/>
    </source>
</evidence>
<feature type="domain" description="Dihydroorotase catalytic" evidence="7">
    <location>
        <begin position="45"/>
        <end position="211"/>
    </location>
</feature>
<dbReference type="InterPro" id="IPR011059">
    <property type="entry name" value="Metal-dep_hydrolase_composite"/>
</dbReference>
<proteinExistence type="inferred from homology"/>
<keyword evidence="5 6" id="KW-0665">Pyrimidine biosynthesis</keyword>
<dbReference type="EMBL" id="CP011387">
    <property type="protein sequence ID" value="ANE44075.1"/>
    <property type="molecule type" value="Genomic_DNA"/>
</dbReference>
<dbReference type="SUPFAM" id="SSF51556">
    <property type="entry name" value="Metallo-dependent hydrolases"/>
    <property type="match status" value="1"/>
</dbReference>
<feature type="binding site" evidence="6">
    <location>
        <position position="55"/>
    </location>
    <ligand>
        <name>Zn(2+)</name>
        <dbReference type="ChEBI" id="CHEBI:29105"/>
        <label>1</label>
    </ligand>
</feature>
<evidence type="ECO:0000256" key="2">
    <source>
        <dbReference type="ARBA" id="ARBA00010286"/>
    </source>
</evidence>
<keyword evidence="4 6" id="KW-0378">Hydrolase</keyword>
<comment type="caution">
    <text evidence="6">Lacks conserved residue(s) required for the propagation of feature annotation.</text>
</comment>
<feature type="binding site" evidence="6">
    <location>
        <position position="145"/>
    </location>
    <ligand>
        <name>Zn(2+)</name>
        <dbReference type="ChEBI" id="CHEBI:29105"/>
        <label>2</label>
    </ligand>
</feature>
<dbReference type="GO" id="GO:0005737">
    <property type="term" value="C:cytoplasm"/>
    <property type="evidence" value="ECO:0007669"/>
    <property type="project" value="TreeGrafter"/>
</dbReference>
<organism evidence="8 9">
    <name type="scientific">Deinococcus puniceus</name>
    <dbReference type="NCBI Taxonomy" id="1182568"/>
    <lineage>
        <taxon>Bacteria</taxon>
        <taxon>Thermotogati</taxon>
        <taxon>Deinococcota</taxon>
        <taxon>Deinococci</taxon>
        <taxon>Deinococcales</taxon>
        <taxon>Deinococcaceae</taxon>
        <taxon>Deinococcus</taxon>
    </lineage>
</organism>
<feature type="binding site" evidence="6">
    <location>
        <position position="230"/>
    </location>
    <ligand>
        <name>Zn(2+)</name>
        <dbReference type="ChEBI" id="CHEBI:29105"/>
        <label>2</label>
    </ligand>
</feature>
<dbReference type="HAMAP" id="MF_00220_B">
    <property type="entry name" value="PyrC_classI_B"/>
    <property type="match status" value="1"/>
</dbReference>
<dbReference type="PANTHER" id="PTHR43668">
    <property type="entry name" value="ALLANTOINASE"/>
    <property type="match status" value="1"/>
</dbReference>
<dbReference type="CDD" id="cd01317">
    <property type="entry name" value="DHOase_IIa"/>
    <property type="match status" value="1"/>
</dbReference>
<reference evidence="8 9" key="1">
    <citation type="submission" date="2015-01" db="EMBL/GenBank/DDBJ databases">
        <title>Deinococcus puniceus/DY1/ whole genome sequencing.</title>
        <authorList>
            <person name="Kim M.K."/>
            <person name="Srinivasan S."/>
            <person name="Lee J.-J."/>
        </authorList>
    </citation>
    <scope>NUCLEOTIDE SEQUENCE [LARGE SCALE GENOMIC DNA]</scope>
    <source>
        <strain evidence="8 9">DY1</strain>
    </source>
</reference>